<comment type="similarity">
    <text evidence="5 6">Belongs to the LipB family.</text>
</comment>
<keyword evidence="2 5" id="KW-0808">Transferase</keyword>
<evidence type="ECO:0000256" key="1">
    <source>
        <dbReference type="ARBA" id="ARBA00004821"/>
    </source>
</evidence>
<dbReference type="HAMAP" id="MF_00013">
    <property type="entry name" value="LipB"/>
    <property type="match status" value="1"/>
</dbReference>
<evidence type="ECO:0000256" key="9">
    <source>
        <dbReference type="PIRSR" id="PIRSR016262-3"/>
    </source>
</evidence>
<dbReference type="CDD" id="cd16444">
    <property type="entry name" value="LipB"/>
    <property type="match status" value="1"/>
</dbReference>
<keyword evidence="12" id="KW-1185">Reference proteome</keyword>
<dbReference type="PROSITE" id="PS01313">
    <property type="entry name" value="LIPB"/>
    <property type="match status" value="1"/>
</dbReference>
<dbReference type="InterPro" id="IPR000544">
    <property type="entry name" value="Octanoyltransferase"/>
</dbReference>
<dbReference type="PANTHER" id="PTHR10993:SF7">
    <property type="entry name" value="LIPOYLTRANSFERASE 2, MITOCHONDRIAL-RELATED"/>
    <property type="match status" value="1"/>
</dbReference>
<comment type="pathway">
    <text evidence="1 5 6">Protein modification; protein lipoylation via endogenous pathway; protein N(6)-(lipoyl)lysine from octanoyl-[acyl-carrier-protein]: step 1/2.</text>
</comment>
<accession>A0AAE3NC44</accession>
<feature type="active site" description="Acyl-thioester intermediate" evidence="5 7">
    <location>
        <position position="192"/>
    </location>
</feature>
<dbReference type="InterPro" id="IPR045864">
    <property type="entry name" value="aa-tRNA-synth_II/BPL/LPL"/>
</dbReference>
<dbReference type="SUPFAM" id="SSF55681">
    <property type="entry name" value="Class II aaRS and biotin synthetases"/>
    <property type="match status" value="1"/>
</dbReference>
<evidence type="ECO:0000313" key="11">
    <source>
        <dbReference type="EMBL" id="MDA7418848.1"/>
    </source>
</evidence>
<keyword evidence="5" id="KW-0963">Cytoplasm</keyword>
<feature type="site" description="Lowers pKa of active site Cys" evidence="5 9">
    <location>
        <position position="158"/>
    </location>
</feature>
<feature type="binding site" evidence="5 8">
    <location>
        <begin position="174"/>
        <end position="176"/>
    </location>
    <ligand>
        <name>substrate</name>
    </ligand>
</feature>
<evidence type="ECO:0000256" key="7">
    <source>
        <dbReference type="PIRSR" id="PIRSR016262-1"/>
    </source>
</evidence>
<dbReference type="PROSITE" id="PS51733">
    <property type="entry name" value="BPL_LPL_CATALYTIC"/>
    <property type="match status" value="1"/>
</dbReference>
<dbReference type="AlphaFoldDB" id="A0AAE3NC44"/>
<comment type="catalytic activity">
    <reaction evidence="5 6">
        <text>octanoyl-[ACP] + L-lysyl-[protein] = N(6)-octanoyl-L-lysyl-[protein] + holo-[ACP] + H(+)</text>
        <dbReference type="Rhea" id="RHEA:17665"/>
        <dbReference type="Rhea" id="RHEA-COMP:9636"/>
        <dbReference type="Rhea" id="RHEA-COMP:9685"/>
        <dbReference type="Rhea" id="RHEA-COMP:9752"/>
        <dbReference type="Rhea" id="RHEA-COMP:9928"/>
        <dbReference type="ChEBI" id="CHEBI:15378"/>
        <dbReference type="ChEBI" id="CHEBI:29969"/>
        <dbReference type="ChEBI" id="CHEBI:64479"/>
        <dbReference type="ChEBI" id="CHEBI:78463"/>
        <dbReference type="ChEBI" id="CHEBI:78809"/>
        <dbReference type="EC" id="2.3.1.181"/>
    </reaction>
</comment>
<evidence type="ECO:0000256" key="2">
    <source>
        <dbReference type="ARBA" id="ARBA00022679"/>
    </source>
</evidence>
<comment type="function">
    <text evidence="4 5 6">Catalyzes the transfer of endogenously produced octanoic acid from octanoyl-acyl-carrier-protein onto the lipoyl domains of lipoate-dependent enzymes. Lipoyl-ACP can also act as a substrate although octanoyl-ACP is likely to be the physiological substrate.</text>
</comment>
<dbReference type="EC" id="2.3.1.181" evidence="5 6"/>
<comment type="miscellaneous">
    <text evidence="5">In the reaction, the free carboxyl group of octanoic acid is attached via an amide linkage to the epsilon-amino group of a specific lysine residue of lipoyl domains of lipoate-dependent enzymes.</text>
</comment>
<feature type="domain" description="BPL/LPL catalytic" evidence="10">
    <location>
        <begin position="33"/>
        <end position="228"/>
    </location>
</feature>
<evidence type="ECO:0000259" key="10">
    <source>
        <dbReference type="PROSITE" id="PS51733"/>
    </source>
</evidence>
<dbReference type="GO" id="GO:0005737">
    <property type="term" value="C:cytoplasm"/>
    <property type="evidence" value="ECO:0007669"/>
    <property type="project" value="UniProtKB-SubCell"/>
</dbReference>
<dbReference type="NCBIfam" id="TIGR00214">
    <property type="entry name" value="lipB"/>
    <property type="match status" value="1"/>
</dbReference>
<gene>
    <name evidence="5 11" type="primary">lipB</name>
    <name evidence="11" type="ORF">PGB34_20960</name>
</gene>
<dbReference type="PIRSF" id="PIRSF016262">
    <property type="entry name" value="LPLase"/>
    <property type="match status" value="1"/>
</dbReference>
<dbReference type="PANTHER" id="PTHR10993">
    <property type="entry name" value="OCTANOYLTRANSFERASE"/>
    <property type="match status" value="1"/>
</dbReference>
<dbReference type="EMBL" id="JAQIPB010000012">
    <property type="protein sequence ID" value="MDA7418848.1"/>
    <property type="molecule type" value="Genomic_DNA"/>
</dbReference>
<sequence length="228" mass="24416">MSAGGPLQPQWLGRVPYAPTFEAMRAFSQSRDADSADALWLCEHEPVFTQGLAGRADHVLMPGGIPVVQTDRGGQVTYHGPGQVVAYPLLDLRRAGYYVKEYVYRIEEAVLRTLSHFGVTGHRVSGAPGIYVRLDDPFSHAALATPAPGSDPFRGLGKIAALGIKVSRHCTYHGVSLNVAMDLEPFSRINPCGYAGLQTVDLSTIGAPVTWDEAAQVLGSKLGAYLAP</sequence>
<dbReference type="Gene3D" id="3.30.930.10">
    <property type="entry name" value="Bira Bifunctional Protein, Domain 2"/>
    <property type="match status" value="1"/>
</dbReference>
<evidence type="ECO:0000256" key="5">
    <source>
        <dbReference type="HAMAP-Rule" id="MF_00013"/>
    </source>
</evidence>
<reference evidence="11" key="1">
    <citation type="submission" date="2023-01" db="EMBL/GenBank/DDBJ databases">
        <title>Xenophilus mangrovi sp. nov., isolated from soil of Mangrove nature reserve.</title>
        <authorList>
            <person name="Xu S."/>
            <person name="Liu Z."/>
            <person name="Xu Y."/>
        </authorList>
    </citation>
    <scope>NUCLEOTIDE SEQUENCE</scope>
    <source>
        <strain evidence="11">YW8</strain>
    </source>
</reference>
<evidence type="ECO:0000313" key="12">
    <source>
        <dbReference type="Proteomes" id="UP001212602"/>
    </source>
</evidence>
<dbReference type="Pfam" id="PF21948">
    <property type="entry name" value="LplA-B_cat"/>
    <property type="match status" value="1"/>
</dbReference>
<organism evidence="11 12">
    <name type="scientific">Xenophilus arseniciresistens</name>
    <dbReference type="NCBI Taxonomy" id="1283306"/>
    <lineage>
        <taxon>Bacteria</taxon>
        <taxon>Pseudomonadati</taxon>
        <taxon>Pseudomonadota</taxon>
        <taxon>Betaproteobacteria</taxon>
        <taxon>Burkholderiales</taxon>
        <taxon>Comamonadaceae</taxon>
        <taxon>Xenophilus</taxon>
    </lineage>
</organism>
<dbReference type="InterPro" id="IPR020605">
    <property type="entry name" value="Octanoyltransferase_CS"/>
</dbReference>
<dbReference type="InterPro" id="IPR004143">
    <property type="entry name" value="BPL_LPL_catalytic"/>
</dbReference>
<dbReference type="Proteomes" id="UP001212602">
    <property type="component" value="Unassembled WGS sequence"/>
</dbReference>
<evidence type="ECO:0000256" key="6">
    <source>
        <dbReference type="PIRNR" id="PIRNR016262"/>
    </source>
</evidence>
<feature type="binding site" evidence="5 8">
    <location>
        <begin position="72"/>
        <end position="79"/>
    </location>
    <ligand>
        <name>substrate</name>
    </ligand>
</feature>
<evidence type="ECO:0000256" key="8">
    <source>
        <dbReference type="PIRSR" id="PIRSR016262-2"/>
    </source>
</evidence>
<proteinExistence type="inferred from homology"/>
<evidence type="ECO:0000256" key="4">
    <source>
        <dbReference type="ARBA" id="ARBA00024732"/>
    </source>
</evidence>
<dbReference type="GO" id="GO:0009249">
    <property type="term" value="P:protein lipoylation"/>
    <property type="evidence" value="ECO:0007669"/>
    <property type="project" value="InterPro"/>
</dbReference>
<feature type="binding site" evidence="5 8">
    <location>
        <begin position="161"/>
        <end position="163"/>
    </location>
    <ligand>
        <name>substrate</name>
    </ligand>
</feature>
<keyword evidence="3 5" id="KW-0012">Acyltransferase</keyword>
<comment type="caution">
    <text evidence="11">The sequence shown here is derived from an EMBL/GenBank/DDBJ whole genome shotgun (WGS) entry which is preliminary data.</text>
</comment>
<comment type="subcellular location">
    <subcellularLocation>
        <location evidence="5">Cytoplasm</location>
    </subcellularLocation>
</comment>
<name>A0AAE3NC44_9BURK</name>
<protein>
    <recommendedName>
        <fullName evidence="5 6">Octanoyltransferase</fullName>
        <ecNumber evidence="5 6">2.3.1.181</ecNumber>
    </recommendedName>
    <alternativeName>
        <fullName evidence="5">Lipoate-protein ligase B</fullName>
    </alternativeName>
    <alternativeName>
        <fullName evidence="5">Lipoyl/octanoyl transferase</fullName>
    </alternativeName>
    <alternativeName>
        <fullName evidence="5">Octanoyl-[acyl-carrier-protein]-protein N-octanoyltransferase</fullName>
    </alternativeName>
</protein>
<dbReference type="GO" id="GO:0033819">
    <property type="term" value="F:lipoyl(octanoyl) transferase activity"/>
    <property type="evidence" value="ECO:0007669"/>
    <property type="project" value="UniProtKB-EC"/>
</dbReference>
<dbReference type="NCBIfam" id="NF010922">
    <property type="entry name" value="PRK14342.1"/>
    <property type="match status" value="1"/>
</dbReference>
<evidence type="ECO:0000256" key="3">
    <source>
        <dbReference type="ARBA" id="ARBA00023315"/>
    </source>
</evidence>